<dbReference type="SUPFAM" id="SSF103506">
    <property type="entry name" value="Mitochondrial carrier"/>
    <property type="match status" value="1"/>
</dbReference>
<evidence type="ECO:0000256" key="8">
    <source>
        <dbReference type="ARBA" id="ARBA00023136"/>
    </source>
</evidence>
<evidence type="ECO:0000256" key="5">
    <source>
        <dbReference type="ARBA" id="ARBA00022737"/>
    </source>
</evidence>
<evidence type="ECO:0000256" key="4">
    <source>
        <dbReference type="ARBA" id="ARBA00022692"/>
    </source>
</evidence>
<organism evidence="12 13">
    <name type="scientific">Alectoria fallacina</name>
    <dbReference type="NCBI Taxonomy" id="1903189"/>
    <lineage>
        <taxon>Eukaryota</taxon>
        <taxon>Fungi</taxon>
        <taxon>Dikarya</taxon>
        <taxon>Ascomycota</taxon>
        <taxon>Pezizomycotina</taxon>
        <taxon>Lecanoromycetes</taxon>
        <taxon>OSLEUM clade</taxon>
        <taxon>Lecanoromycetidae</taxon>
        <taxon>Lecanorales</taxon>
        <taxon>Lecanorineae</taxon>
        <taxon>Parmeliaceae</taxon>
        <taxon>Alectoria</taxon>
    </lineage>
</organism>
<evidence type="ECO:0000313" key="13">
    <source>
        <dbReference type="Proteomes" id="UP000664203"/>
    </source>
</evidence>
<dbReference type="SUPFAM" id="SSF58113">
    <property type="entry name" value="Apolipoprotein A-I"/>
    <property type="match status" value="1"/>
</dbReference>
<dbReference type="AlphaFoldDB" id="A0A8H3FPF7"/>
<feature type="repeat" description="Solcar" evidence="9">
    <location>
        <begin position="34"/>
        <end position="130"/>
    </location>
</feature>
<evidence type="ECO:0000256" key="7">
    <source>
        <dbReference type="ARBA" id="ARBA00022989"/>
    </source>
</evidence>
<evidence type="ECO:0000256" key="11">
    <source>
        <dbReference type="SAM" id="Phobius"/>
    </source>
</evidence>
<evidence type="ECO:0000256" key="3">
    <source>
        <dbReference type="ARBA" id="ARBA00022448"/>
    </source>
</evidence>
<evidence type="ECO:0000313" key="12">
    <source>
        <dbReference type="EMBL" id="CAF9928782.1"/>
    </source>
</evidence>
<name>A0A8H3FPF7_9LECA</name>
<comment type="subcellular location">
    <subcellularLocation>
        <location evidence="1">Membrane</location>
        <topology evidence="1">Multi-pass membrane protein</topology>
    </subcellularLocation>
</comment>
<evidence type="ECO:0000256" key="1">
    <source>
        <dbReference type="ARBA" id="ARBA00004141"/>
    </source>
</evidence>
<evidence type="ECO:0000256" key="6">
    <source>
        <dbReference type="ARBA" id="ARBA00022792"/>
    </source>
</evidence>
<evidence type="ECO:0000256" key="10">
    <source>
        <dbReference type="RuleBase" id="RU000488"/>
    </source>
</evidence>
<dbReference type="Gene3D" id="1.50.40.10">
    <property type="entry name" value="Mitochondrial carrier domain"/>
    <property type="match status" value="1"/>
</dbReference>
<gene>
    <name evidence="12" type="ORF">ALECFALPRED_004139</name>
</gene>
<sequence length="525" mass="57387">MAEVYNSQLDAFDLYHKIHESSERASSNLGGPALPALGHAIAGSTGAAISNICTYPLALIITRLQIQRQLRKNADLAHSEEYKSIRDATQKIFTREGGLNGFYIGVVSDTSKTIADSFLFFLAYNFLRQTRIRSSKSSSNHLPIIDELSVGFLAGAFSKFLTTPIANIVTRKQTFSMLSGRDPGKDTDQGSLRSIASRIRAEKGMQGFWSGYSASLVLTLNPSFTFFFFEAFKRTLPRSQRQSLSPQATFLLAAISKVMASTITYPFSLAKSRLQSYSGLDQRGGSSTVKLENTPSPKKAPSNVFTMILRIAQTEGLSALYEGLGGEVIKGFFSHGITMIVKEAVHKLVIQLYYTVLKILRKYPNPEKLAGFVKVQVVQVAENAGKQAGSAKVQSDRMAENVRESVDPTKEQAGIMAEHLGERIKQAATNAKTQAGHLADDLGNWTQETAANAKRHAGQTTDDVGDWTQEAAANAKLRAGEMVENVGERKQQAANMAKDVIQMVKEKSQELATEANDRLAKPDDT</sequence>
<dbReference type="OrthoDB" id="18574at2759"/>
<dbReference type="GO" id="GO:0015217">
    <property type="term" value="F:ADP transmembrane transporter activity"/>
    <property type="evidence" value="ECO:0007669"/>
    <property type="project" value="TreeGrafter"/>
</dbReference>
<keyword evidence="5" id="KW-0677">Repeat</keyword>
<feature type="transmembrane region" description="Helical" evidence="11">
    <location>
        <begin position="208"/>
        <end position="229"/>
    </location>
</feature>
<dbReference type="PANTHER" id="PTHR45939:SF2">
    <property type="entry name" value="CARRIER PROTEIN, PUTATIVE (AFU_ORTHOLOGUE AFUA_2G13870)-RELATED"/>
    <property type="match status" value="1"/>
</dbReference>
<feature type="repeat" description="Solcar" evidence="9">
    <location>
        <begin position="142"/>
        <end position="235"/>
    </location>
</feature>
<keyword evidence="3 10" id="KW-0813">Transport</keyword>
<keyword evidence="13" id="KW-1185">Reference proteome</keyword>
<dbReference type="EMBL" id="CAJPDR010000256">
    <property type="protein sequence ID" value="CAF9928782.1"/>
    <property type="molecule type" value="Genomic_DNA"/>
</dbReference>
<dbReference type="GO" id="GO:0016020">
    <property type="term" value="C:membrane"/>
    <property type="evidence" value="ECO:0007669"/>
    <property type="project" value="UniProtKB-SubCell"/>
</dbReference>
<evidence type="ECO:0008006" key="14">
    <source>
        <dbReference type="Google" id="ProtNLM"/>
    </source>
</evidence>
<comment type="caution">
    <text evidence="12">The sequence shown here is derived from an EMBL/GenBank/DDBJ whole genome shotgun (WGS) entry which is preliminary data.</text>
</comment>
<reference evidence="12" key="1">
    <citation type="submission" date="2021-03" db="EMBL/GenBank/DDBJ databases">
        <authorList>
            <person name="Tagirdzhanova G."/>
        </authorList>
    </citation>
    <scope>NUCLEOTIDE SEQUENCE</scope>
</reference>
<protein>
    <recommendedName>
        <fullName evidence="14">Peroxisomal adenine nucleotide transporter 1</fullName>
    </recommendedName>
</protein>
<comment type="similarity">
    <text evidence="2 10">Belongs to the mitochondrial carrier (TC 2.A.29) family.</text>
</comment>
<feature type="repeat" description="Solcar" evidence="9">
    <location>
        <begin position="248"/>
        <end position="348"/>
    </location>
</feature>
<keyword evidence="6" id="KW-0999">Mitochondrion inner membrane</keyword>
<dbReference type="Proteomes" id="UP000664203">
    <property type="component" value="Unassembled WGS sequence"/>
</dbReference>
<feature type="transmembrane region" description="Helical" evidence="11">
    <location>
        <begin position="36"/>
        <end position="62"/>
    </location>
</feature>
<dbReference type="InterPro" id="IPR018108">
    <property type="entry name" value="MCP_transmembrane"/>
</dbReference>
<dbReference type="PANTHER" id="PTHR45939">
    <property type="entry name" value="PEROXISOMAL MEMBRANE PROTEIN PMP34-RELATED"/>
    <property type="match status" value="1"/>
</dbReference>
<evidence type="ECO:0000256" key="9">
    <source>
        <dbReference type="PROSITE-ProRule" id="PRU00282"/>
    </source>
</evidence>
<dbReference type="InterPro" id="IPR023395">
    <property type="entry name" value="MCP_dom_sf"/>
</dbReference>
<keyword evidence="6" id="KW-0496">Mitochondrion</keyword>
<evidence type="ECO:0000256" key="2">
    <source>
        <dbReference type="ARBA" id="ARBA00006375"/>
    </source>
</evidence>
<dbReference type="Pfam" id="PF00153">
    <property type="entry name" value="Mito_carr"/>
    <property type="match status" value="3"/>
</dbReference>
<keyword evidence="8 9" id="KW-0472">Membrane</keyword>
<keyword evidence="4 9" id="KW-0812">Transmembrane</keyword>
<dbReference type="Gene3D" id="1.20.120.20">
    <property type="entry name" value="Apolipoprotein"/>
    <property type="match status" value="1"/>
</dbReference>
<accession>A0A8H3FPF7</accession>
<dbReference type="InterPro" id="IPR052217">
    <property type="entry name" value="Mito/Peroxisomal_Carrier"/>
</dbReference>
<dbReference type="PROSITE" id="PS50920">
    <property type="entry name" value="SOLCAR"/>
    <property type="match status" value="3"/>
</dbReference>
<proteinExistence type="inferred from homology"/>
<keyword evidence="7 11" id="KW-1133">Transmembrane helix</keyword>